<sequence length="67" mass="6996">MAMPACRYGWLLMPPMLMTAGAGLDADAPDGSASVALNRPVLPPAVTSMLTVVPLRVALTVSWLWSG</sequence>
<organism evidence="1">
    <name type="scientific">Rosellinia necatrix</name>
    <name type="common">White root-rot fungus</name>
    <dbReference type="NCBI Taxonomy" id="77044"/>
    <lineage>
        <taxon>Eukaryota</taxon>
        <taxon>Fungi</taxon>
        <taxon>Dikarya</taxon>
        <taxon>Ascomycota</taxon>
        <taxon>Pezizomycotina</taxon>
        <taxon>Sordariomycetes</taxon>
        <taxon>Xylariomycetidae</taxon>
        <taxon>Xylariales</taxon>
        <taxon>Xylariaceae</taxon>
        <taxon>Rosellinia</taxon>
    </lineage>
</organism>
<reference evidence="1" key="1">
    <citation type="submission" date="2016-03" db="EMBL/GenBank/DDBJ databases">
        <title>Draft genome sequence of Rosellinia necatrix.</title>
        <authorList>
            <person name="Kanematsu S."/>
        </authorList>
    </citation>
    <scope>NUCLEOTIDE SEQUENCE [LARGE SCALE GENOMIC DNA]</scope>
    <source>
        <strain evidence="1">W97</strain>
    </source>
</reference>
<accession>A0A1S8A731</accession>
<keyword evidence="2" id="KW-1185">Reference proteome</keyword>
<dbReference type="AlphaFoldDB" id="A0A1S8A731"/>
<gene>
    <name evidence="1" type="ORF">SAMD00023353_1501080</name>
</gene>
<dbReference type="EMBL" id="DF977460">
    <property type="protein sequence ID" value="GAW25896.1"/>
    <property type="molecule type" value="Genomic_DNA"/>
</dbReference>
<name>A0A1S8A731_ROSNE</name>
<protein>
    <submittedName>
        <fullName evidence="1">Putative carbohydrate esterase family 15 protein</fullName>
    </submittedName>
</protein>
<evidence type="ECO:0000313" key="2">
    <source>
        <dbReference type="Proteomes" id="UP000054516"/>
    </source>
</evidence>
<proteinExistence type="predicted"/>
<dbReference type="Proteomes" id="UP000054516">
    <property type="component" value="Unassembled WGS sequence"/>
</dbReference>
<evidence type="ECO:0000313" key="1">
    <source>
        <dbReference type="EMBL" id="GAW25896.1"/>
    </source>
</evidence>